<dbReference type="PANTHER" id="PTHR34609">
    <property type="entry name" value="GEO08273P1-RELATED"/>
    <property type="match status" value="1"/>
</dbReference>
<dbReference type="Proteomes" id="UP001154078">
    <property type="component" value="Chromosome 9"/>
</dbReference>
<keyword evidence="1" id="KW-0472">Membrane</keyword>
<gene>
    <name evidence="2" type="ORF">MELIAE_LOCUS13008</name>
</gene>
<keyword evidence="1" id="KW-0812">Transmembrane</keyword>
<sequence length="170" mass="19200">MGECAKCLPRNFCCCGSLRLGTLVAGISGIILAIIGIIVILLVNVDLKTIVLDWLPKWIVQIIIVINLVMTIIISSLLIAGTLKRNMYLMAPWIILGFMLAIGLLVSILRTSINFYIEHDNLNGSLWLVLGLIAFVVYCYMWLIAFSFFYIIYQESGRGAYTKDPFRRQY</sequence>
<dbReference type="PANTHER" id="PTHR34609:SF17">
    <property type="entry name" value="GEO08273P1-RELATED"/>
    <property type="match status" value="1"/>
</dbReference>
<evidence type="ECO:0000313" key="2">
    <source>
        <dbReference type="EMBL" id="CAH0564450.1"/>
    </source>
</evidence>
<feature type="transmembrane region" description="Helical" evidence="1">
    <location>
        <begin position="125"/>
        <end position="153"/>
    </location>
</feature>
<keyword evidence="3" id="KW-1185">Reference proteome</keyword>
<evidence type="ECO:0000313" key="3">
    <source>
        <dbReference type="Proteomes" id="UP001154078"/>
    </source>
</evidence>
<proteinExistence type="predicted"/>
<name>A0A9P0FQ25_BRAAE</name>
<accession>A0A9P0FQ25</accession>
<dbReference type="OrthoDB" id="8190053at2759"/>
<dbReference type="AlphaFoldDB" id="A0A9P0FQ25"/>
<feature type="transmembrane region" description="Helical" evidence="1">
    <location>
        <begin position="20"/>
        <end position="43"/>
    </location>
</feature>
<feature type="transmembrane region" description="Helical" evidence="1">
    <location>
        <begin position="58"/>
        <end position="81"/>
    </location>
</feature>
<keyword evidence="1" id="KW-1133">Transmembrane helix</keyword>
<evidence type="ECO:0000256" key="1">
    <source>
        <dbReference type="SAM" id="Phobius"/>
    </source>
</evidence>
<organism evidence="2 3">
    <name type="scientific">Brassicogethes aeneus</name>
    <name type="common">Rape pollen beetle</name>
    <name type="synonym">Meligethes aeneus</name>
    <dbReference type="NCBI Taxonomy" id="1431903"/>
    <lineage>
        <taxon>Eukaryota</taxon>
        <taxon>Metazoa</taxon>
        <taxon>Ecdysozoa</taxon>
        <taxon>Arthropoda</taxon>
        <taxon>Hexapoda</taxon>
        <taxon>Insecta</taxon>
        <taxon>Pterygota</taxon>
        <taxon>Neoptera</taxon>
        <taxon>Endopterygota</taxon>
        <taxon>Coleoptera</taxon>
        <taxon>Polyphaga</taxon>
        <taxon>Cucujiformia</taxon>
        <taxon>Nitidulidae</taxon>
        <taxon>Meligethinae</taxon>
        <taxon>Brassicogethes</taxon>
    </lineage>
</organism>
<dbReference type="InterPro" id="IPR053077">
    <property type="entry name" value="MARVEL_domain_protein_3"/>
</dbReference>
<feature type="transmembrane region" description="Helical" evidence="1">
    <location>
        <begin position="93"/>
        <end position="113"/>
    </location>
</feature>
<protein>
    <submittedName>
        <fullName evidence="2">Uncharacterized protein</fullName>
    </submittedName>
</protein>
<reference evidence="2" key="1">
    <citation type="submission" date="2021-12" db="EMBL/GenBank/DDBJ databases">
        <authorList>
            <person name="King R."/>
        </authorList>
    </citation>
    <scope>NUCLEOTIDE SEQUENCE</scope>
</reference>
<dbReference type="EMBL" id="OV121140">
    <property type="protein sequence ID" value="CAH0564450.1"/>
    <property type="molecule type" value="Genomic_DNA"/>
</dbReference>